<dbReference type="SMART" id="SM01358">
    <property type="entry name" value="HBM"/>
    <property type="match status" value="1"/>
</dbReference>
<name>A0A1N7PJL3_9PROT</name>
<dbReference type="PROSITE" id="PS50885">
    <property type="entry name" value="HAMP"/>
    <property type="match status" value="1"/>
</dbReference>
<keyword evidence="2" id="KW-0472">Membrane</keyword>
<dbReference type="GO" id="GO:0005886">
    <property type="term" value="C:plasma membrane"/>
    <property type="evidence" value="ECO:0007669"/>
    <property type="project" value="UniProtKB-SubCell"/>
</dbReference>
<organism evidence="10 11">
    <name type="scientific">Insolitispirillum peregrinum</name>
    <dbReference type="NCBI Taxonomy" id="80876"/>
    <lineage>
        <taxon>Bacteria</taxon>
        <taxon>Pseudomonadati</taxon>
        <taxon>Pseudomonadota</taxon>
        <taxon>Alphaproteobacteria</taxon>
        <taxon>Rhodospirillales</taxon>
        <taxon>Novispirillaceae</taxon>
        <taxon>Insolitispirillum</taxon>
    </lineage>
</organism>
<evidence type="ECO:0000259" key="9">
    <source>
        <dbReference type="PROSITE" id="PS50885"/>
    </source>
</evidence>
<dbReference type="PROSITE" id="PS50111">
    <property type="entry name" value="CHEMOTAXIS_TRANSDUC_2"/>
    <property type="match status" value="1"/>
</dbReference>
<dbReference type="Proteomes" id="UP000185678">
    <property type="component" value="Unassembled WGS sequence"/>
</dbReference>
<dbReference type="GO" id="GO:0044877">
    <property type="term" value="F:protein-containing complex binding"/>
    <property type="evidence" value="ECO:0007669"/>
    <property type="project" value="InterPro"/>
</dbReference>
<dbReference type="PROSITE" id="PS50192">
    <property type="entry name" value="T_SNARE"/>
    <property type="match status" value="1"/>
</dbReference>
<proteinExistence type="inferred from homology"/>
<evidence type="ECO:0000256" key="6">
    <source>
        <dbReference type="SAM" id="Coils"/>
    </source>
</evidence>
<dbReference type="OrthoDB" id="3378718at2"/>
<dbReference type="PANTHER" id="PTHR32089:SF112">
    <property type="entry name" value="LYSOZYME-LIKE PROTEIN-RELATED"/>
    <property type="match status" value="1"/>
</dbReference>
<keyword evidence="2" id="KW-0997">Cell inner membrane</keyword>
<dbReference type="InterPro" id="IPR000727">
    <property type="entry name" value="T_SNARE_dom"/>
</dbReference>
<keyword evidence="2" id="KW-1003">Cell membrane</keyword>
<evidence type="ECO:0000256" key="1">
    <source>
        <dbReference type="ARBA" id="ARBA00004429"/>
    </source>
</evidence>
<comment type="subcellular location">
    <subcellularLocation>
        <location evidence="1">Cell inner membrane</location>
        <topology evidence="1">Multi-pass membrane protein</topology>
    </subcellularLocation>
</comment>
<dbReference type="InterPro" id="IPR004089">
    <property type="entry name" value="MCPsignal_dom"/>
</dbReference>
<keyword evidence="3 5" id="KW-0807">Transducer</keyword>
<dbReference type="AlphaFoldDB" id="A0A1N7PJL3"/>
<dbReference type="Pfam" id="PF08771">
    <property type="entry name" value="FRB_dom"/>
    <property type="match status" value="1"/>
</dbReference>
<evidence type="ECO:0000259" key="8">
    <source>
        <dbReference type="PROSITE" id="PS50192"/>
    </source>
</evidence>
<dbReference type="SMART" id="SM00283">
    <property type="entry name" value="MA"/>
    <property type="match status" value="1"/>
</dbReference>
<reference evidence="10 11" key="1">
    <citation type="submission" date="2017-01" db="EMBL/GenBank/DDBJ databases">
        <authorList>
            <person name="Mah S.A."/>
            <person name="Swanson W.J."/>
            <person name="Moy G.W."/>
            <person name="Vacquier V.D."/>
        </authorList>
    </citation>
    <scope>NUCLEOTIDE SEQUENCE [LARGE SCALE GENOMIC DNA]</scope>
    <source>
        <strain evidence="10 11">DSM 11589</strain>
    </source>
</reference>
<gene>
    <name evidence="10" type="ORF">SAMN05421779_10717</name>
</gene>
<evidence type="ECO:0000256" key="5">
    <source>
        <dbReference type="PROSITE-ProRule" id="PRU00284"/>
    </source>
</evidence>
<evidence type="ECO:0000259" key="7">
    <source>
        <dbReference type="PROSITE" id="PS50111"/>
    </source>
</evidence>
<dbReference type="SMART" id="SM00304">
    <property type="entry name" value="HAMP"/>
    <property type="match status" value="1"/>
</dbReference>
<sequence>MFANIHVKTRLYAGFMVLLALLALVAAASIWVFSATSGHFHTFGDSSVQAINAVQLDRQILAFNNRVNSYVQAPTEDAAAVVMKDSKALADSLHRFRGEIEDPRVAGHVDKIVKAFDAYSAQLEPAMDYVSQRTVLITQTLVPLSADLVEHVQKVRDATTSLEEAKVAGRLGQHLLQAQQAVDTYQQTHSEESFAQAWEFLFKVDDDIAHLRDGLGLAADLYQAYQDALNALSATIGDIAVAQEELDKQGKIIANEAVQVKDLSLQQQRSIQNVSADQLAGAKAVVITLTILSLILGAGGAMVMGRSVVQPLLEMTSAMRSLAAGDKAVTIPATHRGDEIGQMAAAVQVFKDNAIEMDRMEQERVAAEAKATEDRRQAMLQLADVLEERVAGSVQMISESAADMQTSAQAMTATAEDTTRQASAVASATFQANTNVEMVASAAEELSAAIREIGEQVTMSAQVAYSAVEEARRASGQVTGLLEATDKIGEVVNMITAIAEQTNLLALNATIEAARAGEAGKGFAVVANEVKNLASQTGRATQQIIEQISTVQHATQDAVQAIQSITSVINRINEIAAAISAAVEEQGAATREIARNTHQAAQGTNSVSGTITEVSSAARETGDAASMVLQRATGLSDQADQLQQAVHDFLEHVRES</sequence>
<protein>
    <submittedName>
        <fullName evidence="10">Methyl-accepting chemotaxis sensory transducer with TarH sensor</fullName>
    </submittedName>
</protein>
<dbReference type="Pfam" id="PF00672">
    <property type="entry name" value="HAMP"/>
    <property type="match status" value="1"/>
</dbReference>
<dbReference type="EMBL" id="FTOA01000007">
    <property type="protein sequence ID" value="SIT10815.1"/>
    <property type="molecule type" value="Genomic_DNA"/>
</dbReference>
<accession>A0A1N7PJL3</accession>
<dbReference type="Gene3D" id="1.10.287.950">
    <property type="entry name" value="Methyl-accepting chemotaxis protein"/>
    <property type="match status" value="1"/>
</dbReference>
<comment type="similarity">
    <text evidence="4">Belongs to the methyl-accepting chemotaxis (MCP) protein family.</text>
</comment>
<evidence type="ECO:0000313" key="11">
    <source>
        <dbReference type="Proteomes" id="UP000185678"/>
    </source>
</evidence>
<dbReference type="GO" id="GO:0007165">
    <property type="term" value="P:signal transduction"/>
    <property type="evidence" value="ECO:0007669"/>
    <property type="project" value="UniProtKB-KW"/>
</dbReference>
<feature type="domain" description="HAMP" evidence="9">
    <location>
        <begin position="306"/>
        <end position="359"/>
    </location>
</feature>
<dbReference type="PANTHER" id="PTHR32089">
    <property type="entry name" value="METHYL-ACCEPTING CHEMOTAXIS PROTEIN MCPB"/>
    <property type="match status" value="1"/>
</dbReference>
<dbReference type="Gene3D" id="6.10.340.10">
    <property type="match status" value="1"/>
</dbReference>
<feature type="coiled-coil region" evidence="6">
    <location>
        <begin position="357"/>
        <end position="389"/>
    </location>
</feature>
<evidence type="ECO:0000256" key="4">
    <source>
        <dbReference type="ARBA" id="ARBA00029447"/>
    </source>
</evidence>
<keyword evidence="6" id="KW-0175">Coiled coil</keyword>
<dbReference type="InterPro" id="IPR032255">
    <property type="entry name" value="HBM"/>
</dbReference>
<dbReference type="STRING" id="80876.SAMN05421779_10717"/>
<dbReference type="InterPro" id="IPR003660">
    <property type="entry name" value="HAMP_dom"/>
</dbReference>
<feature type="domain" description="T-SNARE coiled-coil homology" evidence="8">
    <location>
        <begin position="552"/>
        <end position="614"/>
    </location>
</feature>
<keyword evidence="11" id="KW-1185">Reference proteome</keyword>
<evidence type="ECO:0000256" key="3">
    <source>
        <dbReference type="ARBA" id="ARBA00023224"/>
    </source>
</evidence>
<evidence type="ECO:0000313" key="10">
    <source>
        <dbReference type="EMBL" id="SIT10815.1"/>
    </source>
</evidence>
<evidence type="ECO:0000256" key="2">
    <source>
        <dbReference type="ARBA" id="ARBA00022519"/>
    </source>
</evidence>
<dbReference type="CDD" id="cd06225">
    <property type="entry name" value="HAMP"/>
    <property type="match status" value="1"/>
</dbReference>
<feature type="domain" description="Methyl-accepting transducer" evidence="7">
    <location>
        <begin position="393"/>
        <end position="622"/>
    </location>
</feature>
<dbReference type="Pfam" id="PF00015">
    <property type="entry name" value="MCPsignal"/>
    <property type="match status" value="1"/>
</dbReference>
<dbReference type="SUPFAM" id="SSF58104">
    <property type="entry name" value="Methyl-accepting chemotaxis protein (MCP) signaling domain"/>
    <property type="match status" value="1"/>
</dbReference>
<dbReference type="InterPro" id="IPR009076">
    <property type="entry name" value="FRB_dom"/>
</dbReference>